<dbReference type="EnsemblProtists" id="EOD08728">
    <property type="protein sequence ID" value="EOD08728"/>
    <property type="gene ID" value="EMIHUDRAFT_371908"/>
</dbReference>
<dbReference type="PROSITE" id="PS50157">
    <property type="entry name" value="ZINC_FINGER_C2H2_2"/>
    <property type="match status" value="1"/>
</dbReference>
<evidence type="ECO:0000256" key="2">
    <source>
        <dbReference type="SAM" id="MobiDB-lite"/>
    </source>
</evidence>
<dbReference type="Gene3D" id="3.30.160.60">
    <property type="entry name" value="Classic Zinc Finger"/>
    <property type="match status" value="1"/>
</dbReference>
<evidence type="ECO:0000313" key="5">
    <source>
        <dbReference type="Proteomes" id="UP000013827"/>
    </source>
</evidence>
<protein>
    <recommendedName>
        <fullName evidence="3">C2H2-type domain-containing protein</fullName>
    </recommendedName>
</protein>
<dbReference type="GeneID" id="17254879"/>
<keyword evidence="1" id="KW-0479">Metal-binding</keyword>
<dbReference type="RefSeq" id="XP_005774598.1">
    <property type="nucleotide sequence ID" value="XM_005774541.1"/>
</dbReference>
<reference evidence="4" key="2">
    <citation type="submission" date="2024-10" db="UniProtKB">
        <authorList>
            <consortium name="EnsemblProtists"/>
        </authorList>
    </citation>
    <scope>IDENTIFICATION</scope>
</reference>
<dbReference type="PaxDb" id="2903-EOD08728"/>
<keyword evidence="1" id="KW-0863">Zinc-finger</keyword>
<feature type="domain" description="C2H2-type" evidence="3">
    <location>
        <begin position="116"/>
        <end position="139"/>
    </location>
</feature>
<dbReference type="AlphaFoldDB" id="A0A0D3IBU3"/>
<keyword evidence="5" id="KW-1185">Reference proteome</keyword>
<feature type="region of interest" description="Disordered" evidence="2">
    <location>
        <begin position="1"/>
        <end position="44"/>
    </location>
</feature>
<keyword evidence="1" id="KW-0862">Zinc</keyword>
<dbReference type="KEGG" id="ehx:EMIHUDRAFT_354689"/>
<dbReference type="Pfam" id="PF00096">
    <property type="entry name" value="zf-C2H2"/>
    <property type="match status" value="1"/>
</dbReference>
<sequence length="161" mass="17427">MARESAISKKSRSGSSRAAARERPASPGTPPGHTSAIVRFGPPSSGPRSATCKVYVPPHNLDTSVVRSFVCPAPGCVACYATAAGLYQHKRTYHPETIASRGSPRGAISYDGDRRFECPACDKCYSSSQGLYQHKRAKHPWLINERERGYTRLSGSPSICE</sequence>
<dbReference type="KEGG" id="ehx:EMIHUDRAFT_371908"/>
<organism evidence="4 5">
    <name type="scientific">Emiliania huxleyi (strain CCMP1516)</name>
    <dbReference type="NCBI Taxonomy" id="280463"/>
    <lineage>
        <taxon>Eukaryota</taxon>
        <taxon>Haptista</taxon>
        <taxon>Haptophyta</taxon>
        <taxon>Prymnesiophyceae</taxon>
        <taxon>Isochrysidales</taxon>
        <taxon>Noelaerhabdaceae</taxon>
        <taxon>Emiliania</taxon>
    </lineage>
</organism>
<dbReference type="PROSITE" id="PS00028">
    <property type="entry name" value="ZINC_FINGER_C2H2_1"/>
    <property type="match status" value="2"/>
</dbReference>
<dbReference type="InterPro" id="IPR013087">
    <property type="entry name" value="Znf_C2H2_type"/>
</dbReference>
<reference evidence="5" key="1">
    <citation type="journal article" date="2013" name="Nature">
        <title>Pan genome of the phytoplankton Emiliania underpins its global distribution.</title>
        <authorList>
            <person name="Read B.A."/>
            <person name="Kegel J."/>
            <person name="Klute M.J."/>
            <person name="Kuo A."/>
            <person name="Lefebvre S.C."/>
            <person name="Maumus F."/>
            <person name="Mayer C."/>
            <person name="Miller J."/>
            <person name="Monier A."/>
            <person name="Salamov A."/>
            <person name="Young J."/>
            <person name="Aguilar M."/>
            <person name="Claverie J.M."/>
            <person name="Frickenhaus S."/>
            <person name="Gonzalez K."/>
            <person name="Herman E.K."/>
            <person name="Lin Y.C."/>
            <person name="Napier J."/>
            <person name="Ogata H."/>
            <person name="Sarno A.F."/>
            <person name="Shmutz J."/>
            <person name="Schroeder D."/>
            <person name="de Vargas C."/>
            <person name="Verret F."/>
            <person name="von Dassow P."/>
            <person name="Valentin K."/>
            <person name="Van de Peer Y."/>
            <person name="Wheeler G."/>
            <person name="Dacks J.B."/>
            <person name="Delwiche C.F."/>
            <person name="Dyhrman S.T."/>
            <person name="Glockner G."/>
            <person name="John U."/>
            <person name="Richards T."/>
            <person name="Worden A.Z."/>
            <person name="Zhang X."/>
            <person name="Grigoriev I.V."/>
            <person name="Allen A.E."/>
            <person name="Bidle K."/>
            <person name="Borodovsky M."/>
            <person name="Bowler C."/>
            <person name="Brownlee C."/>
            <person name="Cock J.M."/>
            <person name="Elias M."/>
            <person name="Gladyshev V.N."/>
            <person name="Groth M."/>
            <person name="Guda C."/>
            <person name="Hadaegh A."/>
            <person name="Iglesias-Rodriguez M.D."/>
            <person name="Jenkins J."/>
            <person name="Jones B.M."/>
            <person name="Lawson T."/>
            <person name="Leese F."/>
            <person name="Lindquist E."/>
            <person name="Lobanov A."/>
            <person name="Lomsadze A."/>
            <person name="Malik S.B."/>
            <person name="Marsh M.E."/>
            <person name="Mackinder L."/>
            <person name="Mock T."/>
            <person name="Mueller-Roeber B."/>
            <person name="Pagarete A."/>
            <person name="Parker M."/>
            <person name="Probert I."/>
            <person name="Quesneville H."/>
            <person name="Raines C."/>
            <person name="Rensing S.A."/>
            <person name="Riano-Pachon D.M."/>
            <person name="Richier S."/>
            <person name="Rokitta S."/>
            <person name="Shiraiwa Y."/>
            <person name="Soanes D.M."/>
            <person name="van der Giezen M."/>
            <person name="Wahlund T.M."/>
            <person name="Williams B."/>
            <person name="Wilson W."/>
            <person name="Wolfe G."/>
            <person name="Wurch L.L."/>
        </authorList>
    </citation>
    <scope>NUCLEOTIDE SEQUENCE</scope>
</reference>
<dbReference type="RefSeq" id="XP_005761157.1">
    <property type="nucleotide sequence ID" value="XM_005761100.1"/>
</dbReference>
<dbReference type="SUPFAM" id="SSF57667">
    <property type="entry name" value="beta-beta-alpha zinc fingers"/>
    <property type="match status" value="1"/>
</dbReference>
<proteinExistence type="predicted"/>
<name>A0A0D3IBU3_EMIH1</name>
<dbReference type="HOGENOM" id="CLU_1646873_0_0_1"/>
<dbReference type="EnsemblProtists" id="EOD22169">
    <property type="protein sequence ID" value="EOD22169"/>
    <property type="gene ID" value="EMIHUDRAFT_354689"/>
</dbReference>
<accession>A0A0D3IBU3</accession>
<evidence type="ECO:0000259" key="3">
    <source>
        <dbReference type="PROSITE" id="PS50157"/>
    </source>
</evidence>
<evidence type="ECO:0000256" key="1">
    <source>
        <dbReference type="PROSITE-ProRule" id="PRU00042"/>
    </source>
</evidence>
<dbReference type="Proteomes" id="UP000013827">
    <property type="component" value="Unassembled WGS sequence"/>
</dbReference>
<evidence type="ECO:0000313" key="4">
    <source>
        <dbReference type="EnsemblProtists" id="EOD08728"/>
    </source>
</evidence>
<dbReference type="InterPro" id="IPR036236">
    <property type="entry name" value="Znf_C2H2_sf"/>
</dbReference>
<dbReference type="SMART" id="SM00355">
    <property type="entry name" value="ZnF_C2H2"/>
    <property type="match status" value="2"/>
</dbReference>
<dbReference type="GeneID" id="17267716"/>
<dbReference type="GO" id="GO:0008270">
    <property type="term" value="F:zinc ion binding"/>
    <property type="evidence" value="ECO:0007669"/>
    <property type="project" value="UniProtKB-KW"/>
</dbReference>